<comment type="catalytic activity">
    <reaction evidence="12 13">
        <text>ATP + H2O = ADP + phosphate + H(+)</text>
        <dbReference type="Rhea" id="RHEA:13065"/>
        <dbReference type="ChEBI" id="CHEBI:15377"/>
        <dbReference type="ChEBI" id="CHEBI:15378"/>
        <dbReference type="ChEBI" id="CHEBI:30616"/>
        <dbReference type="ChEBI" id="CHEBI:43474"/>
        <dbReference type="ChEBI" id="CHEBI:456216"/>
    </reaction>
</comment>
<evidence type="ECO:0000256" key="9">
    <source>
        <dbReference type="ARBA" id="ARBA00022967"/>
    </source>
</evidence>
<dbReference type="PRINTS" id="PR00121">
    <property type="entry name" value="NAKATPASE"/>
</dbReference>
<feature type="domain" description="P5B-type ATPase N-terminal" evidence="15">
    <location>
        <begin position="30"/>
        <end position="101"/>
    </location>
</feature>
<evidence type="ECO:0000256" key="3">
    <source>
        <dbReference type="ARBA" id="ARBA00022553"/>
    </source>
</evidence>
<feature type="domain" description="P-type ATPase A" evidence="14">
    <location>
        <begin position="167"/>
        <end position="281"/>
    </location>
</feature>
<evidence type="ECO:0000256" key="2">
    <source>
        <dbReference type="ARBA" id="ARBA00006000"/>
    </source>
</evidence>
<dbReference type="InterPro" id="IPR047819">
    <property type="entry name" value="P5A-ATPase_N"/>
</dbReference>
<evidence type="ECO:0000256" key="10">
    <source>
        <dbReference type="ARBA" id="ARBA00022989"/>
    </source>
</evidence>
<dbReference type="Gene3D" id="3.40.1110.10">
    <property type="entry name" value="Calcium-transporting ATPase, cytoplasmic domain N"/>
    <property type="match status" value="1"/>
</dbReference>
<dbReference type="eggNOG" id="KOG0208">
    <property type="taxonomic scope" value="Eukaryota"/>
</dbReference>
<dbReference type="KEGG" id="tad:TRIADDRAFT_61737"/>
<dbReference type="GO" id="GO:0016020">
    <property type="term" value="C:membrane"/>
    <property type="evidence" value="ECO:0000318"/>
    <property type="project" value="GO_Central"/>
</dbReference>
<keyword evidence="9 13" id="KW-1278">Translocase</keyword>
<dbReference type="InterPro" id="IPR008250">
    <property type="entry name" value="ATPase_P-typ_transduc_dom_A_sf"/>
</dbReference>
<dbReference type="SUPFAM" id="SSF81665">
    <property type="entry name" value="Calcium ATPase, transmembrane domain M"/>
    <property type="match status" value="1"/>
</dbReference>
<comment type="subcellular location">
    <subcellularLocation>
        <location evidence="1 13">Membrane</location>
        <topology evidence="1 13">Multi-pass membrane protein</topology>
    </subcellularLocation>
</comment>
<dbReference type="SFLD" id="SFLDS00003">
    <property type="entry name" value="Haloacid_Dehalogenase"/>
    <property type="match status" value="1"/>
</dbReference>
<evidence type="ECO:0000256" key="1">
    <source>
        <dbReference type="ARBA" id="ARBA00004141"/>
    </source>
</evidence>
<reference evidence="16 17" key="1">
    <citation type="journal article" date="2008" name="Nature">
        <title>The Trichoplax genome and the nature of placozoans.</title>
        <authorList>
            <person name="Srivastava M."/>
            <person name="Begovic E."/>
            <person name="Chapman J."/>
            <person name="Putnam N.H."/>
            <person name="Hellsten U."/>
            <person name="Kawashima T."/>
            <person name="Kuo A."/>
            <person name="Mitros T."/>
            <person name="Salamov A."/>
            <person name="Carpenter M.L."/>
            <person name="Signorovitch A.Y."/>
            <person name="Moreno M.A."/>
            <person name="Kamm K."/>
            <person name="Grimwood J."/>
            <person name="Schmutz J."/>
            <person name="Shapiro H."/>
            <person name="Grigoriev I.V."/>
            <person name="Buss L.W."/>
            <person name="Schierwater B."/>
            <person name="Dellaporta S.L."/>
            <person name="Rokhsar D.S."/>
        </authorList>
    </citation>
    <scope>NUCLEOTIDE SEQUENCE [LARGE SCALE GENOMIC DNA]</scope>
    <source>
        <strain evidence="16 17">Grell-BS-1999</strain>
    </source>
</reference>
<keyword evidence="11 13" id="KW-0472">Membrane</keyword>
<evidence type="ECO:0000256" key="6">
    <source>
        <dbReference type="ARBA" id="ARBA00022741"/>
    </source>
</evidence>
<dbReference type="Gene3D" id="3.40.50.1000">
    <property type="entry name" value="HAD superfamily/HAD-like"/>
    <property type="match status" value="1"/>
</dbReference>
<dbReference type="GO" id="GO:0055085">
    <property type="term" value="P:transmembrane transport"/>
    <property type="evidence" value="ECO:0000318"/>
    <property type="project" value="GO_Central"/>
</dbReference>
<dbReference type="InterPro" id="IPR023214">
    <property type="entry name" value="HAD_sf"/>
</dbReference>
<dbReference type="EC" id="7.2.2.-" evidence="13"/>
<feature type="transmembrane region" description="Helical" evidence="13">
    <location>
        <begin position="875"/>
        <end position="894"/>
    </location>
</feature>
<keyword evidence="17" id="KW-1185">Reference proteome</keyword>
<sequence>MQAPNRSRQKEILTVERETECTLKLNEGTDDEMVCYGYQKDYKKIYFYYILCLLTCGFMILVGYWKAEWKHIWTHKRCPISLADSIIIKDRYNVRELAEMENILDFECCDQETESENVSDNISIKAFIIPIGIDCDSSRALKDLRQAVLVVKYDIIYRTVFLINKHAEDVPQDLSSTDLVPGDLIIIPTKGIRMECDVVLISGNCVVNESSLTGESNPFLKTELIEFGVEADAAYNPNVHKQHTLFAGTQVLQARSLKDSHVMAIVIRTGFYTLKGNLVRDILYPKPMDLKLYRDAYGFLGCMAVLAVAGMIYSVAILIRNNVSTLRIIARVVDVITIAVPPALPVALSIGAGYASYRLKKSGIYCINPSRCRINLSGKIDLVCFDKTGTLTEDFAEFSGVRASANGRFLDMWTELEGHLHDIVTTVMATCHSLTWLRNEICGDPTEIAMFHASKWLLDDSIKEGYLHENLTIQSLIRVPPESSDNQQNQLYGILKRFEFTSELKRMSVIIHNDKTRDLELVMKGAPETVIHYCNANSVPDDFLTILESYTSQGCRILGLAHKPLKSDLSWQNIKELSRHGLEQNMSFVGLLILRNKLKPETFNTIKDLAVANIRTVMITGDNLETAIKVAEECEIIQTCDNLDYLAVEDVDDDLGKPNLIYKRLKSFREDQLLEKGAIFARCCPKQKAQLVEFFKDLGYFVGMCGDGANDCGALKAAHAGISLSEAEASIASPFTSKIANISCVITLIREGRAALTTSFSVFMYLALSSMIQFLTIMILYWFAAVLGDLQFLYIDLFLVFFFVLAMSRALPYPKLSPLRPNISLLSLETLVTVSVLITIIIAGQAFNYVFLAVQPWVIDAYVDIVITYNYNISYLSWSSTTVFQVYLGLSLMFKAFIKTMIKIIDDSASIGSSMRPKVKIL</sequence>
<dbReference type="InParanoid" id="B3SBU3"/>
<comment type="similarity">
    <text evidence="2 13">Belongs to the cation transport ATPase (P-type) (TC 3.A.3) family. Type V subfamily.</text>
</comment>
<dbReference type="PROSITE" id="PS00154">
    <property type="entry name" value="ATPASE_E1_E2"/>
    <property type="match status" value="1"/>
</dbReference>
<evidence type="ECO:0000259" key="15">
    <source>
        <dbReference type="Pfam" id="PF12409"/>
    </source>
</evidence>
<evidence type="ECO:0000259" key="14">
    <source>
        <dbReference type="Pfam" id="PF00122"/>
    </source>
</evidence>
<dbReference type="CTD" id="6758903"/>
<dbReference type="PhylomeDB" id="B3SBU3"/>
<keyword evidence="6 13" id="KW-0547">Nucleotide-binding</keyword>
<dbReference type="Pfam" id="PF13246">
    <property type="entry name" value="Cation_ATPase"/>
    <property type="match status" value="1"/>
</dbReference>
<dbReference type="RefSeq" id="XP_002117690.1">
    <property type="nucleotide sequence ID" value="XM_002117654.1"/>
</dbReference>
<dbReference type="Pfam" id="PF00122">
    <property type="entry name" value="E1-E2_ATPase"/>
    <property type="match status" value="1"/>
</dbReference>
<keyword evidence="7 13" id="KW-0067">ATP-binding</keyword>
<dbReference type="EMBL" id="DS985266">
    <property type="protein sequence ID" value="EDV19820.1"/>
    <property type="molecule type" value="Genomic_DNA"/>
</dbReference>
<keyword evidence="5 13" id="KW-0479">Metal-binding</keyword>
<dbReference type="GO" id="GO:0005524">
    <property type="term" value="F:ATP binding"/>
    <property type="evidence" value="ECO:0007669"/>
    <property type="project" value="UniProtKB-UniRule"/>
</dbReference>
<feature type="transmembrane region" description="Helical" evidence="13">
    <location>
        <begin position="328"/>
        <end position="355"/>
    </location>
</feature>
<dbReference type="InterPro" id="IPR044492">
    <property type="entry name" value="P_typ_ATPase_HD_dom"/>
</dbReference>
<organism evidence="16 17">
    <name type="scientific">Trichoplax adhaerens</name>
    <name type="common">Trichoplax reptans</name>
    <dbReference type="NCBI Taxonomy" id="10228"/>
    <lineage>
        <taxon>Eukaryota</taxon>
        <taxon>Metazoa</taxon>
        <taxon>Placozoa</taxon>
        <taxon>Uniplacotomia</taxon>
        <taxon>Trichoplacea</taxon>
        <taxon>Trichoplacidae</taxon>
        <taxon>Trichoplax</taxon>
    </lineage>
</organism>
<evidence type="ECO:0000313" key="16">
    <source>
        <dbReference type="EMBL" id="EDV19820.1"/>
    </source>
</evidence>
<dbReference type="OrthoDB" id="48943at2759"/>
<dbReference type="SFLD" id="SFLDF00027">
    <property type="entry name" value="p-type_atpase"/>
    <property type="match status" value="1"/>
</dbReference>
<dbReference type="SUPFAM" id="SSF56784">
    <property type="entry name" value="HAD-like"/>
    <property type="match status" value="1"/>
</dbReference>
<dbReference type="PRINTS" id="PR00119">
    <property type="entry name" value="CATATPASE"/>
</dbReference>
<dbReference type="GO" id="GO:0019829">
    <property type="term" value="F:ATPase-coupled monoatomic cation transmembrane transporter activity"/>
    <property type="evidence" value="ECO:0000318"/>
    <property type="project" value="GO_Central"/>
</dbReference>
<dbReference type="AlphaFoldDB" id="B3SBU3"/>
<dbReference type="InterPro" id="IPR023298">
    <property type="entry name" value="ATPase_P-typ_TM_dom_sf"/>
</dbReference>
<keyword evidence="8 13" id="KW-0460">Magnesium</keyword>
<dbReference type="InterPro" id="IPR059000">
    <property type="entry name" value="ATPase_P-type_domA"/>
</dbReference>
<dbReference type="Proteomes" id="UP000009022">
    <property type="component" value="Unassembled WGS sequence"/>
</dbReference>
<feature type="transmembrane region" description="Helical" evidence="13">
    <location>
        <begin position="762"/>
        <end position="784"/>
    </location>
</feature>
<dbReference type="PANTHER" id="PTHR45630">
    <property type="entry name" value="CATION-TRANSPORTING ATPASE-RELATED"/>
    <property type="match status" value="1"/>
</dbReference>
<dbReference type="GO" id="GO:0140358">
    <property type="term" value="F:P-type transmembrane transporter activity"/>
    <property type="evidence" value="ECO:0007669"/>
    <property type="project" value="InterPro"/>
</dbReference>
<dbReference type="SUPFAM" id="SSF81653">
    <property type="entry name" value="Calcium ATPase, transduction domain A"/>
    <property type="match status" value="1"/>
</dbReference>
<feature type="transmembrane region" description="Helical" evidence="13">
    <location>
        <begin position="823"/>
        <end position="847"/>
    </location>
</feature>
<keyword evidence="4 13" id="KW-0812">Transmembrane</keyword>
<evidence type="ECO:0000256" key="11">
    <source>
        <dbReference type="ARBA" id="ARBA00023136"/>
    </source>
</evidence>
<dbReference type="GO" id="GO:0016887">
    <property type="term" value="F:ATP hydrolysis activity"/>
    <property type="evidence" value="ECO:0007669"/>
    <property type="project" value="InterPro"/>
</dbReference>
<dbReference type="SUPFAM" id="SSF81660">
    <property type="entry name" value="Metal cation-transporting ATPase, ATP-binding domain N"/>
    <property type="match status" value="1"/>
</dbReference>
<accession>B3SBU3</accession>
<evidence type="ECO:0000256" key="8">
    <source>
        <dbReference type="ARBA" id="ARBA00022842"/>
    </source>
</evidence>
<dbReference type="GO" id="GO:0046872">
    <property type="term" value="F:metal ion binding"/>
    <property type="evidence" value="ECO:0007669"/>
    <property type="project" value="UniProtKB-UniRule"/>
</dbReference>
<dbReference type="NCBIfam" id="TIGR01494">
    <property type="entry name" value="ATPase_P-type"/>
    <property type="match status" value="1"/>
</dbReference>
<evidence type="ECO:0000256" key="7">
    <source>
        <dbReference type="ARBA" id="ARBA00022840"/>
    </source>
</evidence>
<dbReference type="InterPro" id="IPR018303">
    <property type="entry name" value="ATPase_P-typ_P_site"/>
</dbReference>
<keyword evidence="3" id="KW-0597">Phosphoprotein</keyword>
<comment type="caution">
    <text evidence="13">Lacks conserved residue(s) required for the propagation of feature annotation.</text>
</comment>
<evidence type="ECO:0000313" key="17">
    <source>
        <dbReference type="Proteomes" id="UP000009022"/>
    </source>
</evidence>
<dbReference type="InterPro" id="IPR023299">
    <property type="entry name" value="ATPase_P-typ_cyto_dom_N"/>
</dbReference>
<proteinExistence type="inferred from homology"/>
<dbReference type="InterPro" id="IPR006544">
    <property type="entry name" value="P-type_TPase_V"/>
</dbReference>
<dbReference type="Gene3D" id="2.70.150.10">
    <property type="entry name" value="Calcium-transporting ATPase, cytoplasmic transduction domain A"/>
    <property type="match status" value="1"/>
</dbReference>
<feature type="transmembrane region" description="Helical" evidence="13">
    <location>
        <begin position="790"/>
        <end position="811"/>
    </location>
</feature>
<dbReference type="FunCoup" id="B3SBU3">
    <property type="interactions" value="80"/>
</dbReference>
<dbReference type="InterPro" id="IPR001757">
    <property type="entry name" value="P_typ_ATPase"/>
</dbReference>
<dbReference type="HOGENOM" id="CLU_001828_0_0_1"/>
<dbReference type="PANTHER" id="PTHR45630:SF8">
    <property type="entry name" value="CATION-TRANSPORTING ATPASE"/>
    <property type="match status" value="1"/>
</dbReference>
<evidence type="ECO:0000256" key="12">
    <source>
        <dbReference type="ARBA" id="ARBA00049360"/>
    </source>
</evidence>
<dbReference type="GO" id="GO:0006874">
    <property type="term" value="P:intracellular calcium ion homeostasis"/>
    <property type="evidence" value="ECO:0000318"/>
    <property type="project" value="GO_Central"/>
</dbReference>
<dbReference type="SFLD" id="SFLDG00002">
    <property type="entry name" value="C1.7:_P-type_atpase_like"/>
    <property type="match status" value="1"/>
</dbReference>
<dbReference type="InterPro" id="IPR036412">
    <property type="entry name" value="HAD-like_sf"/>
</dbReference>
<dbReference type="GeneID" id="6758903"/>
<protein>
    <recommendedName>
        <fullName evidence="13">Cation-transporting ATPase</fullName>
        <ecNumber evidence="13">7.2.2.-</ecNumber>
    </recommendedName>
</protein>
<evidence type="ECO:0000256" key="13">
    <source>
        <dbReference type="RuleBase" id="RU362082"/>
    </source>
</evidence>
<dbReference type="STRING" id="10228.B3SBU3"/>
<dbReference type="OMA" id="TAFVACM"/>
<dbReference type="FunFam" id="1.20.1110.10:FF:000023">
    <property type="entry name" value="Cation-transporting ATPase"/>
    <property type="match status" value="1"/>
</dbReference>
<evidence type="ECO:0000256" key="4">
    <source>
        <dbReference type="ARBA" id="ARBA00022692"/>
    </source>
</evidence>
<name>B3SBU3_TRIAD</name>
<keyword evidence="10 13" id="KW-1133">Transmembrane helix</keyword>
<dbReference type="Pfam" id="PF12409">
    <property type="entry name" value="P5-ATPase"/>
    <property type="match status" value="1"/>
</dbReference>
<gene>
    <name evidence="16" type="ORF">TRIADDRAFT_61737</name>
</gene>
<evidence type="ECO:0000256" key="5">
    <source>
        <dbReference type="ARBA" id="ARBA00022723"/>
    </source>
</evidence>
<dbReference type="FunFam" id="3.40.1110.10:FF:000322">
    <property type="match status" value="1"/>
</dbReference>
<feature type="transmembrane region" description="Helical" evidence="13">
    <location>
        <begin position="46"/>
        <end position="67"/>
    </location>
</feature>
<feature type="transmembrane region" description="Helical" evidence="13">
    <location>
        <begin position="296"/>
        <end position="316"/>
    </location>
</feature>